<dbReference type="GO" id="GO:0005737">
    <property type="term" value="C:cytoplasm"/>
    <property type="evidence" value="ECO:0007669"/>
    <property type="project" value="TreeGrafter"/>
</dbReference>
<dbReference type="InterPro" id="IPR036956">
    <property type="entry name" value="Impact_N_sf"/>
</dbReference>
<evidence type="ECO:0000256" key="1">
    <source>
        <dbReference type="ARBA" id="ARBA00007665"/>
    </source>
</evidence>
<evidence type="ECO:0000259" key="2">
    <source>
        <dbReference type="Pfam" id="PF01205"/>
    </source>
</evidence>
<proteinExistence type="inferred from homology"/>
<evidence type="ECO:0000313" key="4">
    <source>
        <dbReference type="Proteomes" id="UP000285780"/>
    </source>
</evidence>
<keyword evidence="4" id="KW-1185">Reference proteome</keyword>
<name>A0A420E1C5_9FLAO</name>
<gene>
    <name evidence="3" type="ORF">C8N26_1497</name>
</gene>
<comment type="caution">
    <text evidence="3">The sequence shown here is derived from an EMBL/GenBank/DDBJ whole genome shotgun (WGS) entry which is preliminary data.</text>
</comment>
<dbReference type="Proteomes" id="UP000285780">
    <property type="component" value="Unassembled WGS sequence"/>
</dbReference>
<dbReference type="EMBL" id="RAQM01000008">
    <property type="protein sequence ID" value="RKF03868.1"/>
    <property type="molecule type" value="Genomic_DNA"/>
</dbReference>
<evidence type="ECO:0000313" key="3">
    <source>
        <dbReference type="EMBL" id="RKF03868.1"/>
    </source>
</evidence>
<dbReference type="AlphaFoldDB" id="A0A420E1C5"/>
<accession>A0A420E1C5</accession>
<dbReference type="Gene3D" id="3.30.230.30">
    <property type="entry name" value="Impact, N-terminal domain"/>
    <property type="match status" value="1"/>
</dbReference>
<sequence length="205" mass="23869">MNEEIKDTYKTITKPSEETLFKDRNSKFFGYAFPVFSEEDIKERLEELRKQHHTARHHCYAWQLGTENIRFRANDDGEPSNSAGQPIYGQIQAFDVTNILIVSVRYFGGTKLGVGGLINAYRSSAQLALEASDIIEKTIDIHYKLKFGYDMMNKVQRIIKERNLDIINQKLELDCEYIISVRKKEAESIFEVFDNLFKVEIKEVE</sequence>
<organism evidence="3 4">
    <name type="scientific">Tenacibaculum lutimaris</name>
    <dbReference type="NCBI Taxonomy" id="285258"/>
    <lineage>
        <taxon>Bacteria</taxon>
        <taxon>Pseudomonadati</taxon>
        <taxon>Bacteroidota</taxon>
        <taxon>Flavobacteriia</taxon>
        <taxon>Flavobacteriales</taxon>
        <taxon>Flavobacteriaceae</taxon>
        <taxon>Tenacibaculum</taxon>
    </lineage>
</organism>
<feature type="domain" description="Impact N-terminal" evidence="2">
    <location>
        <begin position="24"/>
        <end position="129"/>
    </location>
</feature>
<reference evidence="3 4" key="1">
    <citation type="submission" date="2018-09" db="EMBL/GenBank/DDBJ databases">
        <title>Genomic Encyclopedia of Archaeal and Bacterial Type Strains, Phase II (KMG-II): from individual species to whole genera.</title>
        <authorList>
            <person name="Goeker M."/>
        </authorList>
    </citation>
    <scope>NUCLEOTIDE SEQUENCE [LARGE SCALE GENOMIC DNA]</scope>
    <source>
        <strain evidence="3 4">DSM 16505</strain>
    </source>
</reference>
<dbReference type="SUPFAM" id="SSF54211">
    <property type="entry name" value="Ribosomal protein S5 domain 2-like"/>
    <property type="match status" value="1"/>
</dbReference>
<dbReference type="GO" id="GO:0006446">
    <property type="term" value="P:regulation of translational initiation"/>
    <property type="evidence" value="ECO:0007669"/>
    <property type="project" value="TreeGrafter"/>
</dbReference>
<dbReference type="Pfam" id="PF01205">
    <property type="entry name" value="Impact_N"/>
    <property type="match status" value="1"/>
</dbReference>
<comment type="similarity">
    <text evidence="1">Belongs to the IMPACT family.</text>
</comment>
<dbReference type="InterPro" id="IPR020568">
    <property type="entry name" value="Ribosomal_Su5_D2-typ_SF"/>
</dbReference>
<dbReference type="PANTHER" id="PTHR16301">
    <property type="entry name" value="IMPACT-RELATED"/>
    <property type="match status" value="1"/>
</dbReference>
<protein>
    <submittedName>
        <fullName evidence="3">Putative YigZ family protein</fullName>
    </submittedName>
</protein>
<dbReference type="PANTHER" id="PTHR16301:SF20">
    <property type="entry name" value="IMPACT FAMILY MEMBER YIGZ"/>
    <property type="match status" value="1"/>
</dbReference>
<dbReference type="RefSeq" id="WP_120186735.1">
    <property type="nucleotide sequence ID" value="NZ_RAQM01000008.1"/>
</dbReference>
<dbReference type="InterPro" id="IPR001498">
    <property type="entry name" value="Impact_N"/>
</dbReference>
<dbReference type="InterPro" id="IPR023582">
    <property type="entry name" value="Impact"/>
</dbReference>